<protein>
    <recommendedName>
        <fullName evidence="3">Cell wall-active antibiotics response LiaF-like C-terminal domain-containing protein</fullName>
    </recommendedName>
</protein>
<name>A0A7Y9KHC8_9ACTN</name>
<gene>
    <name evidence="1" type="ORF">BJ999_007871</name>
</gene>
<sequence>MAVVMPRVSRFAQAPRKLVVRALAGDVVIDLSEARLPRQQELEIDLALLYGHVEILIPDDWAVVRGRLETARRIRLDGTLDPPYVYSPPPASDVDGPGWHSGRGGVVLNISGIGGSVVLRRTSRE</sequence>
<proteinExistence type="predicted"/>
<comment type="caution">
    <text evidence="1">The sequence shown here is derived from an EMBL/GenBank/DDBJ whole genome shotgun (WGS) entry which is preliminary data.</text>
</comment>
<keyword evidence="2" id="KW-1185">Reference proteome</keyword>
<evidence type="ECO:0000313" key="2">
    <source>
        <dbReference type="Proteomes" id="UP000591272"/>
    </source>
</evidence>
<accession>A0A7Y9KHC8</accession>
<dbReference type="Proteomes" id="UP000591272">
    <property type="component" value="Unassembled WGS sequence"/>
</dbReference>
<dbReference type="RefSeq" id="WP_179837894.1">
    <property type="nucleotide sequence ID" value="NZ_BMRD01000023.1"/>
</dbReference>
<evidence type="ECO:0000313" key="1">
    <source>
        <dbReference type="EMBL" id="NYE17575.1"/>
    </source>
</evidence>
<evidence type="ECO:0008006" key="3">
    <source>
        <dbReference type="Google" id="ProtNLM"/>
    </source>
</evidence>
<organism evidence="1 2">
    <name type="scientific">Actinomadura citrea</name>
    <dbReference type="NCBI Taxonomy" id="46158"/>
    <lineage>
        <taxon>Bacteria</taxon>
        <taxon>Bacillati</taxon>
        <taxon>Actinomycetota</taxon>
        <taxon>Actinomycetes</taxon>
        <taxon>Streptosporangiales</taxon>
        <taxon>Thermomonosporaceae</taxon>
        <taxon>Actinomadura</taxon>
    </lineage>
</organism>
<reference evidence="1 2" key="1">
    <citation type="submission" date="2020-07" db="EMBL/GenBank/DDBJ databases">
        <title>Sequencing the genomes of 1000 actinobacteria strains.</title>
        <authorList>
            <person name="Klenk H.-P."/>
        </authorList>
    </citation>
    <scope>NUCLEOTIDE SEQUENCE [LARGE SCALE GENOMIC DNA]</scope>
    <source>
        <strain evidence="1 2">DSM 43461</strain>
    </source>
</reference>
<dbReference type="AlphaFoldDB" id="A0A7Y9KHC8"/>
<dbReference type="EMBL" id="JACCBT010000001">
    <property type="protein sequence ID" value="NYE17575.1"/>
    <property type="molecule type" value="Genomic_DNA"/>
</dbReference>